<proteinExistence type="predicted"/>
<gene>
    <name evidence="4" type="ORF">GCM10023172_13040</name>
</gene>
<keyword evidence="2" id="KW-0067">ATP-binding</keyword>
<reference evidence="5" key="1">
    <citation type="journal article" date="2019" name="Int. J. Syst. Evol. Microbiol.">
        <title>The Global Catalogue of Microorganisms (GCM) 10K type strain sequencing project: providing services to taxonomists for standard genome sequencing and annotation.</title>
        <authorList>
            <consortium name="The Broad Institute Genomics Platform"/>
            <consortium name="The Broad Institute Genome Sequencing Center for Infectious Disease"/>
            <person name="Wu L."/>
            <person name="Ma J."/>
        </authorList>
    </citation>
    <scope>NUCLEOTIDE SEQUENCE [LARGE SCALE GENOMIC DNA]</scope>
    <source>
        <strain evidence="5">JCM 17841</strain>
    </source>
</reference>
<dbReference type="InterPro" id="IPR027417">
    <property type="entry name" value="P-loop_NTPase"/>
</dbReference>
<dbReference type="EMBL" id="BAABGQ010000005">
    <property type="protein sequence ID" value="GAA4497683.1"/>
    <property type="molecule type" value="Genomic_DNA"/>
</dbReference>
<dbReference type="InterPro" id="IPR050534">
    <property type="entry name" value="Coronavir_polyprotein_1ab"/>
</dbReference>
<dbReference type="Pfam" id="PF13604">
    <property type="entry name" value="AAA_30"/>
    <property type="match status" value="1"/>
</dbReference>
<dbReference type="SUPFAM" id="SSF52540">
    <property type="entry name" value="P-loop containing nucleoside triphosphate hydrolases"/>
    <property type="match status" value="1"/>
</dbReference>
<dbReference type="Proteomes" id="UP001501243">
    <property type="component" value="Unassembled WGS sequence"/>
</dbReference>
<sequence>MLKARFPSVRDYFPFEPTDDQAELFVQLDEFLRDQLPGRKVFVLRGYAGTGKTTVVSALVQWLGRMQRRYALMAPTGRAAKVMSAYAGVPASTIHKKIYRQTSGSPSERLSFTRQPNRQEETLFIVDEASMISDEKAFGENGLLDDLMGFVFERSTNRLLLIGDTAQLPPVGQLLSPALDPELLAHRFRARVDGVELRQVMRQAEASGILVNATELREELREETPDIHLHTKGFRDIFKMGGDKLEDGLRWAYRHFGHENTTIICRSNRNANQYNQLIRRTLFEAEEEIEAGDYIMVVRNNYFWLPKDSEIGFLANGDFLEIQKIIRREEVFGCRFAQARVRLVDYPDEPELEVKLLLDTLHTESPSLPRDQNEKLYQAITEDYAHLTKKSERNAEMRKDPYLNALQIKFAYALTCHKAQGGQWQAVFVDHGFIKPDEPVGGEFARWLYTAITRASERLFLLNFQRRLLAENEAEASE</sequence>
<dbReference type="PANTHER" id="PTHR43788">
    <property type="entry name" value="DNA2/NAM7 HELICASE FAMILY MEMBER"/>
    <property type="match status" value="1"/>
</dbReference>
<accession>A0ABP8Q531</accession>
<protein>
    <submittedName>
        <fullName evidence="4">AAA family ATPase</fullName>
    </submittedName>
</protein>
<evidence type="ECO:0000313" key="5">
    <source>
        <dbReference type="Proteomes" id="UP001501243"/>
    </source>
</evidence>
<evidence type="ECO:0000256" key="2">
    <source>
        <dbReference type="ARBA" id="ARBA00022840"/>
    </source>
</evidence>
<dbReference type="PANTHER" id="PTHR43788:SF6">
    <property type="entry name" value="DNA HELICASE B"/>
    <property type="match status" value="1"/>
</dbReference>
<dbReference type="SMART" id="SM00382">
    <property type="entry name" value="AAA"/>
    <property type="match status" value="1"/>
</dbReference>
<evidence type="ECO:0000256" key="1">
    <source>
        <dbReference type="ARBA" id="ARBA00022741"/>
    </source>
</evidence>
<comment type="caution">
    <text evidence="4">The sequence shown here is derived from an EMBL/GenBank/DDBJ whole genome shotgun (WGS) entry which is preliminary data.</text>
</comment>
<evidence type="ECO:0000259" key="3">
    <source>
        <dbReference type="SMART" id="SM00382"/>
    </source>
</evidence>
<dbReference type="Gene3D" id="2.30.30.940">
    <property type="match status" value="1"/>
</dbReference>
<dbReference type="RefSeq" id="WP_208131722.1">
    <property type="nucleotide sequence ID" value="NZ_BAABGQ010000005.1"/>
</dbReference>
<dbReference type="InterPro" id="IPR027785">
    <property type="entry name" value="UvrD-like_helicase_C"/>
</dbReference>
<dbReference type="CDD" id="cd18809">
    <property type="entry name" value="SF1_C_RecD"/>
    <property type="match status" value="1"/>
</dbReference>
<name>A0ABP8Q531_9BACT</name>
<dbReference type="Gene3D" id="3.40.50.300">
    <property type="entry name" value="P-loop containing nucleotide triphosphate hydrolases"/>
    <property type="match status" value="3"/>
</dbReference>
<keyword evidence="1" id="KW-0547">Nucleotide-binding</keyword>
<dbReference type="CDD" id="cd17933">
    <property type="entry name" value="DEXSc_RecD-like"/>
    <property type="match status" value="1"/>
</dbReference>
<evidence type="ECO:0000313" key="4">
    <source>
        <dbReference type="EMBL" id="GAA4497683.1"/>
    </source>
</evidence>
<dbReference type="Pfam" id="PF13538">
    <property type="entry name" value="UvrD_C_2"/>
    <property type="match status" value="1"/>
</dbReference>
<organism evidence="4 5">
    <name type="scientific">Hymenobacter ginsengisoli</name>
    <dbReference type="NCBI Taxonomy" id="1051626"/>
    <lineage>
        <taxon>Bacteria</taxon>
        <taxon>Pseudomonadati</taxon>
        <taxon>Bacteroidota</taxon>
        <taxon>Cytophagia</taxon>
        <taxon>Cytophagales</taxon>
        <taxon>Hymenobacteraceae</taxon>
        <taxon>Hymenobacter</taxon>
    </lineage>
</organism>
<keyword evidence="5" id="KW-1185">Reference proteome</keyword>
<feature type="domain" description="AAA+ ATPase" evidence="3">
    <location>
        <begin position="38"/>
        <end position="198"/>
    </location>
</feature>
<dbReference type="InterPro" id="IPR003593">
    <property type="entry name" value="AAA+_ATPase"/>
</dbReference>